<sequence>MPYMKLPSYMIGIILLITPTLVISGAVRLPYGYYCADQASEEESNIRFAFEDFGVPSDCQDCRSGAIHVLKHNRTARTSKGDYVDFWYTLNYTDDVFKANILAGEDLERVKRLLSRLNLSSTIWDDGLPFMPGGPFDEDSLIIPVTKEVNATLTYTNCGRGLTRKAHLGYCSAPTSKYLYDVRLQFSSSDCTPLVGRLDFVQKKSGGARLERIGSVGWQLSGIEGLSRITLFKTYGTDLVEFLSLDSLGSNTALRSYDYWFNGEPIWYDFQFDMVLVYLDRIVELFPC</sequence>
<organism evidence="1 2">
    <name type="scientific">Perkinsus chesapeaki</name>
    <name type="common">Clam parasite</name>
    <name type="synonym">Perkinsus andrewsi</name>
    <dbReference type="NCBI Taxonomy" id="330153"/>
    <lineage>
        <taxon>Eukaryota</taxon>
        <taxon>Sar</taxon>
        <taxon>Alveolata</taxon>
        <taxon>Perkinsozoa</taxon>
        <taxon>Perkinsea</taxon>
        <taxon>Perkinsida</taxon>
        <taxon>Perkinsidae</taxon>
        <taxon>Perkinsus</taxon>
    </lineage>
</organism>
<keyword evidence="2" id="KW-1185">Reference proteome</keyword>
<name>A0A7J6MH69_PERCH</name>
<gene>
    <name evidence="1" type="ORF">FOL47_001777</name>
</gene>
<dbReference type="AlphaFoldDB" id="A0A7J6MH69"/>
<comment type="caution">
    <text evidence="1">The sequence shown here is derived from an EMBL/GenBank/DDBJ whole genome shotgun (WGS) entry which is preliminary data.</text>
</comment>
<protein>
    <submittedName>
        <fullName evidence="1">Uncharacterized protein</fullName>
    </submittedName>
</protein>
<dbReference type="EMBL" id="JAAPAO010000144">
    <property type="protein sequence ID" value="KAF4670928.1"/>
    <property type="molecule type" value="Genomic_DNA"/>
</dbReference>
<accession>A0A7J6MH69</accession>
<evidence type="ECO:0000313" key="1">
    <source>
        <dbReference type="EMBL" id="KAF4670928.1"/>
    </source>
</evidence>
<evidence type="ECO:0000313" key="2">
    <source>
        <dbReference type="Proteomes" id="UP000591131"/>
    </source>
</evidence>
<reference evidence="1 2" key="1">
    <citation type="submission" date="2020-04" db="EMBL/GenBank/DDBJ databases">
        <title>Perkinsus chesapeaki whole genome sequence.</title>
        <authorList>
            <person name="Bogema D.R."/>
        </authorList>
    </citation>
    <scope>NUCLEOTIDE SEQUENCE [LARGE SCALE GENOMIC DNA]</scope>
    <source>
        <strain evidence="1">ATCC PRA-425</strain>
    </source>
</reference>
<dbReference type="Proteomes" id="UP000591131">
    <property type="component" value="Unassembled WGS sequence"/>
</dbReference>
<proteinExistence type="predicted"/>